<feature type="transmembrane region" description="Helical" evidence="6">
    <location>
        <begin position="12"/>
        <end position="29"/>
    </location>
</feature>
<feature type="transmembrane region" description="Helical" evidence="6">
    <location>
        <begin position="242"/>
        <end position="259"/>
    </location>
</feature>
<evidence type="ECO:0000313" key="7">
    <source>
        <dbReference type="EMBL" id="TQS43401.1"/>
    </source>
</evidence>
<evidence type="ECO:0000256" key="5">
    <source>
        <dbReference type="ARBA" id="ARBA00023136"/>
    </source>
</evidence>
<dbReference type="InterPro" id="IPR001851">
    <property type="entry name" value="ABC_transp_permease"/>
</dbReference>
<dbReference type="RefSeq" id="WP_142706099.1">
    <property type="nucleotide sequence ID" value="NZ_VIRS01000013.1"/>
</dbReference>
<proteinExistence type="predicted"/>
<feature type="transmembrane region" description="Helical" evidence="6">
    <location>
        <begin position="209"/>
        <end position="230"/>
    </location>
</feature>
<feature type="transmembrane region" description="Helical" evidence="6">
    <location>
        <begin position="41"/>
        <end position="60"/>
    </location>
</feature>
<keyword evidence="3 6" id="KW-0812">Transmembrane</keyword>
<dbReference type="Pfam" id="PF02653">
    <property type="entry name" value="BPD_transp_2"/>
    <property type="match status" value="1"/>
</dbReference>
<evidence type="ECO:0000256" key="3">
    <source>
        <dbReference type="ARBA" id="ARBA00022692"/>
    </source>
</evidence>
<dbReference type="GO" id="GO:0022857">
    <property type="term" value="F:transmembrane transporter activity"/>
    <property type="evidence" value="ECO:0007669"/>
    <property type="project" value="InterPro"/>
</dbReference>
<sequence length="326" mass="32866">MSQPLTSKLGSATPILAATVLLFLVSLVLQPESLSSSSVLGMLPFAAVAAIVAVGQTLVIQQGGIDLSVPGFLSLTVVLVTHYPDGDSARLAPWILVAFVVSAVAGLASGLLVSRVGVTSIVATLGMNALLFGAVLAVSGGTPTSTTAALRDFATLRPLGVPMTVVLTVVVTAVVGVIVKYTAAGRRFEAIGSSNRAARALGLPVNRHVLGAYVAAAVLYCAAGVLLAGIVSAPSAFQGNSYLLPSVAAVVLGGTSLLGGRGNVVASAVAALFLSQLSQVLLTSGVNSAVRSLVEAFALAVGVAVYSVDWGRVVAFRHSMMRRAHP</sequence>
<keyword evidence="8" id="KW-1185">Reference proteome</keyword>
<reference evidence="7 8" key="1">
    <citation type="submission" date="2019-07" db="EMBL/GenBank/DDBJ databases">
        <title>Cryptosporangium phraense sp. nov., isolated from plant litter.</title>
        <authorList>
            <person name="Suriyachadkun C."/>
        </authorList>
    </citation>
    <scope>NUCLEOTIDE SEQUENCE [LARGE SCALE GENOMIC DNA]</scope>
    <source>
        <strain evidence="7 8">A-T 5661</strain>
    </source>
</reference>
<feature type="transmembrane region" description="Helical" evidence="6">
    <location>
        <begin position="264"/>
        <end position="284"/>
    </location>
</feature>
<evidence type="ECO:0000256" key="2">
    <source>
        <dbReference type="ARBA" id="ARBA00022475"/>
    </source>
</evidence>
<comment type="subcellular location">
    <subcellularLocation>
        <location evidence="1">Cell membrane</location>
        <topology evidence="1">Multi-pass membrane protein</topology>
    </subcellularLocation>
</comment>
<name>A0A545AQ76_9ACTN</name>
<feature type="transmembrane region" description="Helical" evidence="6">
    <location>
        <begin position="120"/>
        <end position="139"/>
    </location>
</feature>
<dbReference type="CDD" id="cd06579">
    <property type="entry name" value="TM_PBP1_transp_AraH_like"/>
    <property type="match status" value="1"/>
</dbReference>
<accession>A0A545AQ76</accession>
<dbReference type="EMBL" id="VIRS01000013">
    <property type="protein sequence ID" value="TQS43401.1"/>
    <property type="molecule type" value="Genomic_DNA"/>
</dbReference>
<dbReference type="PANTHER" id="PTHR32196">
    <property type="entry name" value="ABC TRANSPORTER PERMEASE PROTEIN YPHD-RELATED-RELATED"/>
    <property type="match status" value="1"/>
</dbReference>
<keyword evidence="2" id="KW-1003">Cell membrane</keyword>
<gene>
    <name evidence="7" type="ORF">FL583_19405</name>
</gene>
<feature type="transmembrane region" description="Helical" evidence="6">
    <location>
        <begin position="159"/>
        <end position="179"/>
    </location>
</feature>
<evidence type="ECO:0000313" key="8">
    <source>
        <dbReference type="Proteomes" id="UP000317982"/>
    </source>
</evidence>
<dbReference type="GO" id="GO:0005886">
    <property type="term" value="C:plasma membrane"/>
    <property type="evidence" value="ECO:0007669"/>
    <property type="project" value="UniProtKB-SubCell"/>
</dbReference>
<dbReference type="InParanoid" id="A0A545AQ76"/>
<dbReference type="PANTHER" id="PTHR32196:SF72">
    <property type="entry name" value="RIBOSE IMPORT PERMEASE PROTEIN RBSC"/>
    <property type="match status" value="1"/>
</dbReference>
<evidence type="ECO:0000256" key="4">
    <source>
        <dbReference type="ARBA" id="ARBA00022989"/>
    </source>
</evidence>
<organism evidence="7 8">
    <name type="scientific">Cryptosporangium phraense</name>
    <dbReference type="NCBI Taxonomy" id="2593070"/>
    <lineage>
        <taxon>Bacteria</taxon>
        <taxon>Bacillati</taxon>
        <taxon>Actinomycetota</taxon>
        <taxon>Actinomycetes</taxon>
        <taxon>Cryptosporangiales</taxon>
        <taxon>Cryptosporangiaceae</taxon>
        <taxon>Cryptosporangium</taxon>
    </lineage>
</organism>
<dbReference type="AlphaFoldDB" id="A0A545AQ76"/>
<dbReference type="Proteomes" id="UP000317982">
    <property type="component" value="Unassembled WGS sequence"/>
</dbReference>
<feature type="transmembrane region" description="Helical" evidence="6">
    <location>
        <begin position="91"/>
        <end position="113"/>
    </location>
</feature>
<keyword evidence="5 6" id="KW-0472">Membrane</keyword>
<evidence type="ECO:0000256" key="1">
    <source>
        <dbReference type="ARBA" id="ARBA00004651"/>
    </source>
</evidence>
<keyword evidence="4 6" id="KW-1133">Transmembrane helix</keyword>
<dbReference type="OrthoDB" id="9808136at2"/>
<comment type="caution">
    <text evidence="7">The sequence shown here is derived from an EMBL/GenBank/DDBJ whole genome shotgun (WGS) entry which is preliminary data.</text>
</comment>
<evidence type="ECO:0000256" key="6">
    <source>
        <dbReference type="SAM" id="Phobius"/>
    </source>
</evidence>
<protein>
    <submittedName>
        <fullName evidence="7">ABC transporter permease</fullName>
    </submittedName>
</protein>
<feature type="transmembrane region" description="Helical" evidence="6">
    <location>
        <begin position="296"/>
        <end position="315"/>
    </location>
</feature>